<keyword evidence="6" id="KW-0143">Chaperone</keyword>
<feature type="chain" id="PRO_5038794498" description="peptidylprolyl isomerase" evidence="12">
    <location>
        <begin position="21"/>
        <end position="369"/>
    </location>
</feature>
<dbReference type="InterPro" id="IPR001179">
    <property type="entry name" value="PPIase_FKBP_dom"/>
</dbReference>
<comment type="similarity">
    <text evidence="3">Belongs to the FKBP-type PPIase family. Tig subfamily.</text>
</comment>
<dbReference type="PROSITE" id="PS50059">
    <property type="entry name" value="FKBP_PPIASE"/>
    <property type="match status" value="1"/>
</dbReference>
<evidence type="ECO:0000256" key="1">
    <source>
        <dbReference type="ARBA" id="ARBA00000971"/>
    </source>
</evidence>
<protein>
    <recommendedName>
        <fullName evidence="10">peptidylprolyl isomerase</fullName>
        <ecNumber evidence="10">5.2.1.8</ecNumber>
    </recommendedName>
</protein>
<reference evidence="15 16" key="1">
    <citation type="submission" date="2018-07" db="EMBL/GenBank/DDBJ databases">
        <title>New species, Clostridium PI-S10-A1B.</title>
        <authorList>
            <person name="Krishna G."/>
            <person name="Summeta K."/>
            <person name="Shikha S."/>
            <person name="Prabhu P.B."/>
            <person name="Suresh K."/>
        </authorList>
    </citation>
    <scope>NUCLEOTIDE SEQUENCE [LARGE SCALE GENOMIC DNA]</scope>
    <source>
        <strain evidence="15 16">PI-S10-A1B</strain>
    </source>
</reference>
<dbReference type="GO" id="GO:0051301">
    <property type="term" value="P:cell division"/>
    <property type="evidence" value="ECO:0007669"/>
    <property type="project" value="UniProtKB-KW"/>
</dbReference>
<dbReference type="EC" id="5.2.1.8" evidence="10"/>
<evidence type="ECO:0000256" key="10">
    <source>
        <dbReference type="PROSITE-ProRule" id="PRU00277"/>
    </source>
</evidence>
<comment type="subcellular location">
    <subcellularLocation>
        <location evidence="2">Cytoplasm</location>
    </subcellularLocation>
</comment>
<dbReference type="InterPro" id="IPR008880">
    <property type="entry name" value="Trigger_fac_C"/>
</dbReference>
<gene>
    <name evidence="15" type="primary">tig</name>
    <name evidence="14" type="synonym">tig_1</name>
    <name evidence="15" type="ORF">DS742_24315</name>
    <name evidence="14" type="ORF">LAD12857_05790</name>
</gene>
<keyword evidence="4" id="KW-0132">Cell division</keyword>
<keyword evidence="17" id="KW-1185">Reference proteome</keyword>
<evidence type="ECO:0000313" key="15">
    <source>
        <dbReference type="EMBL" id="RFZ76325.1"/>
    </source>
</evidence>
<dbReference type="OrthoDB" id="9767721at2"/>
<dbReference type="Proteomes" id="UP001419084">
    <property type="component" value="Unassembled WGS sequence"/>
</dbReference>
<dbReference type="Pfam" id="PF00254">
    <property type="entry name" value="FKBP_C"/>
    <property type="match status" value="1"/>
</dbReference>
<name>A0A3E2N5Q5_9FIRM</name>
<evidence type="ECO:0000256" key="12">
    <source>
        <dbReference type="SAM" id="SignalP"/>
    </source>
</evidence>
<evidence type="ECO:0000256" key="4">
    <source>
        <dbReference type="ARBA" id="ARBA00022618"/>
    </source>
</evidence>
<dbReference type="Pfam" id="PF05698">
    <property type="entry name" value="Trigger_C"/>
    <property type="match status" value="1"/>
</dbReference>
<dbReference type="GO" id="GO:0003755">
    <property type="term" value="F:peptidyl-prolyl cis-trans isomerase activity"/>
    <property type="evidence" value="ECO:0007669"/>
    <property type="project" value="UniProtKB-KW"/>
</dbReference>
<evidence type="ECO:0000256" key="7">
    <source>
        <dbReference type="ARBA" id="ARBA00023235"/>
    </source>
</evidence>
<dbReference type="FunFam" id="3.10.50.40:FF:000001">
    <property type="entry name" value="Trigger factor"/>
    <property type="match status" value="1"/>
</dbReference>
<keyword evidence="7 10" id="KW-0413">Isomerase</keyword>
<dbReference type="RefSeq" id="WP_117419561.1">
    <property type="nucleotide sequence ID" value="NZ_BRPJ01000009.1"/>
</dbReference>
<dbReference type="Gene3D" id="1.10.3120.10">
    <property type="entry name" value="Trigger factor, C-terminal domain"/>
    <property type="match status" value="1"/>
</dbReference>
<dbReference type="Gene3D" id="3.10.50.40">
    <property type="match status" value="1"/>
</dbReference>
<evidence type="ECO:0000256" key="9">
    <source>
        <dbReference type="ARBA" id="ARBA00024849"/>
    </source>
</evidence>
<evidence type="ECO:0000256" key="5">
    <source>
        <dbReference type="ARBA" id="ARBA00023110"/>
    </source>
</evidence>
<dbReference type="SUPFAM" id="SSF54534">
    <property type="entry name" value="FKBP-like"/>
    <property type="match status" value="1"/>
</dbReference>
<dbReference type="InterPro" id="IPR027304">
    <property type="entry name" value="Trigger_fact/SurA_dom_sf"/>
</dbReference>
<evidence type="ECO:0000313" key="17">
    <source>
        <dbReference type="Proteomes" id="UP001419084"/>
    </source>
</evidence>
<feature type="domain" description="PPIase FKBP-type" evidence="13">
    <location>
        <begin position="108"/>
        <end position="188"/>
    </location>
</feature>
<dbReference type="GO" id="GO:0006457">
    <property type="term" value="P:protein folding"/>
    <property type="evidence" value="ECO:0007669"/>
    <property type="project" value="InterPro"/>
</dbReference>
<proteinExistence type="inferred from homology"/>
<evidence type="ECO:0000313" key="14">
    <source>
        <dbReference type="EMBL" id="GLB28656.1"/>
    </source>
</evidence>
<dbReference type="InterPro" id="IPR037041">
    <property type="entry name" value="Trigger_fac_C_sf"/>
</dbReference>
<dbReference type="GO" id="GO:0005737">
    <property type="term" value="C:cytoplasm"/>
    <property type="evidence" value="ECO:0007669"/>
    <property type="project" value="UniProtKB-SubCell"/>
</dbReference>
<dbReference type="GO" id="GO:0015031">
    <property type="term" value="P:protein transport"/>
    <property type="evidence" value="ECO:0007669"/>
    <property type="project" value="InterPro"/>
</dbReference>
<comment type="function">
    <text evidence="9">Involved in protein export. Acts as a chaperone by maintaining the newly synthesized protein in an open conformation. Functions as a peptidyl-prolyl cis-trans isomerase.</text>
</comment>
<keyword evidence="5 10" id="KW-0697">Rotamase</keyword>
<sequence>MKKILNVCMCGLVAAAIVTGCSKKPATETTAAPETTEATATESSAQETVPSVDLSKVDNGTIKLGNYKGIEVKRDAVEVTDEEVQQAIQSDLAAHEKDVEVDRAVQSGDVVNIDFVGKKDGTAFDGGTAQGYDLTIGSNQFIPGFEEGIIGAKKGDKLSLDLTFPQEYNNKDLAGQPVVFEVTVNTIKEKQTPELNDTFVQENTEFKTVDEYKEDKKQTLLQNKNDQADQNVKSNIYDAVLANSTVEANQEAIDANVENVVARYTNQAAAYGMDFASFITAFTGMKEEDFRSTVKTQAEGIVKQRLVLNAIAEKEGITVNDDDRKDVAEKMGYESVDSMIQAAGQYEVDDYIISNKVLDFLKENAKITE</sequence>
<evidence type="ECO:0000259" key="13">
    <source>
        <dbReference type="PROSITE" id="PS50059"/>
    </source>
</evidence>
<reference evidence="14 17" key="2">
    <citation type="journal article" date="2024" name="Int. J. Syst. Evol. Microbiol.">
        <title>Lacrimispora brassicae sp. nov. isolated from fermented cabbage, and proposal of Clostridium indicum Gundawar et al. 2019 and Clostridium methoxybenzovorans Mechichi et al. 1999 as heterotypic synonyms of Lacrimispora amygdalina (Parshina et al. 2003) Haas and Blanchard 2020 and Lacrimispora indolis (McClung and McCoy 1957) Haas and Blanchard 2020, respectively.</title>
        <authorList>
            <person name="Kobayashi H."/>
            <person name="Tanizawa Y."/>
            <person name="Sakamoto M."/>
            <person name="Ohkuma M."/>
            <person name="Tohno M."/>
        </authorList>
    </citation>
    <scope>NUCLEOTIDE SEQUENCE [LARGE SCALE GENOMIC DNA]</scope>
    <source>
        <strain evidence="14 17">DSM 12857</strain>
    </source>
</reference>
<evidence type="ECO:0000256" key="3">
    <source>
        <dbReference type="ARBA" id="ARBA00005464"/>
    </source>
</evidence>
<dbReference type="EMBL" id="QOHO01000095">
    <property type="protein sequence ID" value="RFZ76325.1"/>
    <property type="molecule type" value="Genomic_DNA"/>
</dbReference>
<evidence type="ECO:0000256" key="6">
    <source>
        <dbReference type="ARBA" id="ARBA00023186"/>
    </source>
</evidence>
<dbReference type="InterPro" id="IPR005215">
    <property type="entry name" value="Trig_fac"/>
</dbReference>
<comment type="caution">
    <text evidence="15">The sequence shown here is derived from an EMBL/GenBank/DDBJ whole genome shotgun (WGS) entry which is preliminary data.</text>
</comment>
<dbReference type="AlphaFoldDB" id="A0A3E2N5Q5"/>
<keyword evidence="8" id="KW-0131">Cell cycle</keyword>
<evidence type="ECO:0000256" key="8">
    <source>
        <dbReference type="ARBA" id="ARBA00023306"/>
    </source>
</evidence>
<accession>A0A3E2N5Q5</accession>
<evidence type="ECO:0000256" key="11">
    <source>
        <dbReference type="SAM" id="MobiDB-lite"/>
    </source>
</evidence>
<evidence type="ECO:0000313" key="16">
    <source>
        <dbReference type="Proteomes" id="UP000260680"/>
    </source>
</evidence>
<feature type="compositionally biased region" description="Low complexity" evidence="11">
    <location>
        <begin position="32"/>
        <end position="48"/>
    </location>
</feature>
<feature type="region of interest" description="Disordered" evidence="11">
    <location>
        <begin position="32"/>
        <end position="51"/>
    </location>
</feature>
<organism evidence="15 16">
    <name type="scientific">Lacrimispora amygdalina</name>
    <dbReference type="NCBI Taxonomy" id="253257"/>
    <lineage>
        <taxon>Bacteria</taxon>
        <taxon>Bacillati</taxon>
        <taxon>Bacillota</taxon>
        <taxon>Clostridia</taxon>
        <taxon>Lachnospirales</taxon>
        <taxon>Lachnospiraceae</taxon>
        <taxon>Lacrimispora</taxon>
    </lineage>
</organism>
<dbReference type="EMBL" id="BRPJ01000009">
    <property type="protein sequence ID" value="GLB28656.1"/>
    <property type="molecule type" value="Genomic_DNA"/>
</dbReference>
<feature type="signal peptide" evidence="12">
    <location>
        <begin position="1"/>
        <end position="20"/>
    </location>
</feature>
<dbReference type="NCBIfam" id="TIGR00115">
    <property type="entry name" value="tig"/>
    <property type="match status" value="1"/>
</dbReference>
<dbReference type="Proteomes" id="UP000260680">
    <property type="component" value="Unassembled WGS sequence"/>
</dbReference>
<dbReference type="PROSITE" id="PS51257">
    <property type="entry name" value="PROKAR_LIPOPROTEIN"/>
    <property type="match status" value="1"/>
</dbReference>
<comment type="catalytic activity">
    <reaction evidence="1 10">
        <text>[protein]-peptidylproline (omega=180) = [protein]-peptidylproline (omega=0)</text>
        <dbReference type="Rhea" id="RHEA:16237"/>
        <dbReference type="Rhea" id="RHEA-COMP:10747"/>
        <dbReference type="Rhea" id="RHEA-COMP:10748"/>
        <dbReference type="ChEBI" id="CHEBI:83833"/>
        <dbReference type="ChEBI" id="CHEBI:83834"/>
        <dbReference type="EC" id="5.2.1.8"/>
    </reaction>
</comment>
<evidence type="ECO:0000256" key="2">
    <source>
        <dbReference type="ARBA" id="ARBA00004496"/>
    </source>
</evidence>
<keyword evidence="12" id="KW-0732">Signal</keyword>
<dbReference type="InterPro" id="IPR046357">
    <property type="entry name" value="PPIase_dom_sf"/>
</dbReference>
<dbReference type="SUPFAM" id="SSF109998">
    <property type="entry name" value="Triger factor/SurA peptide-binding domain-like"/>
    <property type="match status" value="1"/>
</dbReference>